<evidence type="ECO:0000256" key="1">
    <source>
        <dbReference type="SAM" id="MobiDB-lite"/>
    </source>
</evidence>
<sequence>MFSGRGRNGSRIPPQRPPQHSSDDIEANDSGKEYEEDPVNIIPFSSAYNRSEDDECRNRPQAAPSSNTRGAPPTASAPAHQGNLVDASHAATAAGPPPRSRHDAVQDDERPASAFSPQARLEEEEGKAGPTAWPDPLPPPAPPPPVPRALFPLPPPCQTTDLRR</sequence>
<proteinExistence type="predicted"/>
<dbReference type="OrthoDB" id="10480786at2759"/>
<accession>W7TS03</accession>
<gene>
    <name evidence="2" type="ORF">Naga_100770g1</name>
</gene>
<dbReference type="Proteomes" id="UP000019335">
    <property type="component" value="Chromosome 3"/>
</dbReference>
<feature type="region of interest" description="Disordered" evidence="1">
    <location>
        <begin position="1"/>
        <end position="164"/>
    </location>
</feature>
<protein>
    <submittedName>
        <fullName evidence="2">Uncharacterized protein</fullName>
    </submittedName>
</protein>
<comment type="caution">
    <text evidence="2">The sequence shown here is derived from an EMBL/GenBank/DDBJ whole genome shotgun (WGS) entry which is preliminary data.</text>
</comment>
<name>W7TS03_9STRA</name>
<evidence type="ECO:0000313" key="3">
    <source>
        <dbReference type="Proteomes" id="UP000019335"/>
    </source>
</evidence>
<dbReference type="AlphaFoldDB" id="W7TS03"/>
<keyword evidence="3" id="KW-1185">Reference proteome</keyword>
<dbReference type="EMBL" id="AZIL01000222">
    <property type="protein sequence ID" value="EWM28952.1"/>
    <property type="molecule type" value="Genomic_DNA"/>
</dbReference>
<feature type="compositionally biased region" description="Pro residues" evidence="1">
    <location>
        <begin position="133"/>
        <end position="157"/>
    </location>
</feature>
<reference evidence="2 3" key="1">
    <citation type="journal article" date="2014" name="Mol. Plant">
        <title>Chromosome Scale Genome Assembly and Transcriptome Profiling of Nannochloropsis gaditana in Nitrogen Depletion.</title>
        <authorList>
            <person name="Corteggiani Carpinelli E."/>
            <person name="Telatin A."/>
            <person name="Vitulo N."/>
            <person name="Forcato C."/>
            <person name="D'Angelo M."/>
            <person name="Schiavon R."/>
            <person name="Vezzi A."/>
            <person name="Giacometti G.M."/>
            <person name="Morosinotto T."/>
            <person name="Valle G."/>
        </authorList>
    </citation>
    <scope>NUCLEOTIDE SEQUENCE [LARGE SCALE GENOMIC DNA]</scope>
    <source>
        <strain evidence="2 3">B-31</strain>
    </source>
</reference>
<evidence type="ECO:0000313" key="2">
    <source>
        <dbReference type="EMBL" id="EWM28952.1"/>
    </source>
</evidence>
<organism evidence="2 3">
    <name type="scientific">Nannochloropsis gaditana</name>
    <dbReference type="NCBI Taxonomy" id="72520"/>
    <lineage>
        <taxon>Eukaryota</taxon>
        <taxon>Sar</taxon>
        <taxon>Stramenopiles</taxon>
        <taxon>Ochrophyta</taxon>
        <taxon>Eustigmatophyceae</taxon>
        <taxon>Eustigmatales</taxon>
        <taxon>Monodopsidaceae</taxon>
        <taxon>Nannochloropsis</taxon>
    </lineage>
</organism>
<feature type="compositionally biased region" description="Basic and acidic residues" evidence="1">
    <location>
        <begin position="100"/>
        <end position="111"/>
    </location>
</feature>